<organism evidence="5 6">
    <name type="scientific">Neoroseomonas lacus</name>
    <dbReference type="NCBI Taxonomy" id="287609"/>
    <lineage>
        <taxon>Bacteria</taxon>
        <taxon>Pseudomonadati</taxon>
        <taxon>Pseudomonadota</taxon>
        <taxon>Alphaproteobacteria</taxon>
        <taxon>Acetobacterales</taxon>
        <taxon>Acetobacteraceae</taxon>
        <taxon>Neoroseomonas</taxon>
    </lineage>
</organism>
<dbReference type="PANTHER" id="PTHR30502">
    <property type="entry name" value="2-KETO-3-DEOXY-L-RHAMNONATE ALDOLASE"/>
    <property type="match status" value="1"/>
</dbReference>
<evidence type="ECO:0000259" key="4">
    <source>
        <dbReference type="Pfam" id="PF03328"/>
    </source>
</evidence>
<evidence type="ECO:0000256" key="3">
    <source>
        <dbReference type="ARBA" id="ARBA00023239"/>
    </source>
</evidence>
<dbReference type="InterPro" id="IPR040442">
    <property type="entry name" value="Pyrv_kinase-like_dom_sf"/>
</dbReference>
<dbReference type="InterPro" id="IPR005000">
    <property type="entry name" value="Aldolase/citrate-lyase_domain"/>
</dbReference>
<dbReference type="PANTHER" id="PTHR30502:SF0">
    <property type="entry name" value="PHOSPHOENOLPYRUVATE CARBOXYLASE FAMILY PROTEIN"/>
    <property type="match status" value="1"/>
</dbReference>
<dbReference type="GO" id="GO:0046872">
    <property type="term" value="F:metal ion binding"/>
    <property type="evidence" value="ECO:0007669"/>
    <property type="project" value="UniProtKB-KW"/>
</dbReference>
<proteinExistence type="inferred from homology"/>
<accession>A0A917L4N6</accession>
<dbReference type="Gene3D" id="3.20.20.60">
    <property type="entry name" value="Phosphoenolpyruvate-binding domains"/>
    <property type="match status" value="1"/>
</dbReference>
<keyword evidence="3" id="KW-0456">Lyase</keyword>
<dbReference type="GO" id="GO:0016832">
    <property type="term" value="F:aldehyde-lyase activity"/>
    <property type="evidence" value="ECO:0007669"/>
    <property type="project" value="TreeGrafter"/>
</dbReference>
<keyword evidence="2" id="KW-0479">Metal-binding</keyword>
<comment type="caution">
    <text evidence="5">The sequence shown here is derived from an EMBL/GenBank/DDBJ whole genome shotgun (WGS) entry which is preliminary data.</text>
</comment>
<evidence type="ECO:0000313" key="6">
    <source>
        <dbReference type="Proteomes" id="UP000661507"/>
    </source>
</evidence>
<dbReference type="EMBL" id="BMKW01000022">
    <property type="protein sequence ID" value="GGJ41925.1"/>
    <property type="molecule type" value="Genomic_DNA"/>
</dbReference>
<dbReference type="RefSeq" id="WP_188973269.1">
    <property type="nucleotide sequence ID" value="NZ_BMKW01000022.1"/>
</dbReference>
<dbReference type="GO" id="GO:0005737">
    <property type="term" value="C:cytoplasm"/>
    <property type="evidence" value="ECO:0007669"/>
    <property type="project" value="TreeGrafter"/>
</dbReference>
<dbReference type="SUPFAM" id="SSF51621">
    <property type="entry name" value="Phosphoenolpyruvate/pyruvate domain"/>
    <property type="match status" value="1"/>
</dbReference>
<dbReference type="AlphaFoldDB" id="A0A917L4N6"/>
<protein>
    <submittedName>
        <fullName evidence="5">Aldolase</fullName>
    </submittedName>
</protein>
<evidence type="ECO:0000256" key="1">
    <source>
        <dbReference type="ARBA" id="ARBA00005568"/>
    </source>
</evidence>
<reference evidence="5" key="2">
    <citation type="submission" date="2020-09" db="EMBL/GenBank/DDBJ databases">
        <authorList>
            <person name="Sun Q."/>
            <person name="Zhou Y."/>
        </authorList>
    </citation>
    <scope>NUCLEOTIDE SEQUENCE</scope>
    <source>
        <strain evidence="5">CGMCC 1.3617</strain>
    </source>
</reference>
<keyword evidence="6" id="KW-1185">Reference proteome</keyword>
<evidence type="ECO:0000313" key="5">
    <source>
        <dbReference type="EMBL" id="GGJ41925.1"/>
    </source>
</evidence>
<sequence>MSAKLPFKARLRGAAPLHGFFIGVPAPATVELAGYAGFDFVIIDTEHGAAGLETLEHMLRAATASGIAALVRVPRGGADDILHVLDAGADGILVPHVTGAARAAEIVRHAYYPPLGRRGISTLSRAARHGMGDPAAMLREQADRTAVIAMIEDAEALSEVGAVARVPGLDAIFVGPNDLASSMGHLGDSSHPTVVRAVTAIREELQSIPGGPAFATIARNGTQARELAAQGARMLCFNTTYILGAALKALHADISG</sequence>
<name>A0A917L4N6_9PROT</name>
<dbReference type="Proteomes" id="UP000661507">
    <property type="component" value="Unassembled WGS sequence"/>
</dbReference>
<reference evidence="5" key="1">
    <citation type="journal article" date="2014" name="Int. J. Syst. Evol. Microbiol.">
        <title>Complete genome sequence of Corynebacterium casei LMG S-19264T (=DSM 44701T), isolated from a smear-ripened cheese.</title>
        <authorList>
            <consortium name="US DOE Joint Genome Institute (JGI-PGF)"/>
            <person name="Walter F."/>
            <person name="Albersmeier A."/>
            <person name="Kalinowski J."/>
            <person name="Ruckert C."/>
        </authorList>
    </citation>
    <scope>NUCLEOTIDE SEQUENCE</scope>
    <source>
        <strain evidence="5">CGMCC 1.3617</strain>
    </source>
</reference>
<dbReference type="InterPro" id="IPR015813">
    <property type="entry name" value="Pyrv/PenolPyrv_kinase-like_dom"/>
</dbReference>
<dbReference type="Pfam" id="PF03328">
    <property type="entry name" value="HpcH_HpaI"/>
    <property type="match status" value="1"/>
</dbReference>
<feature type="domain" description="HpcH/HpaI aldolase/citrate lyase" evidence="4">
    <location>
        <begin position="19"/>
        <end position="234"/>
    </location>
</feature>
<evidence type="ECO:0000256" key="2">
    <source>
        <dbReference type="ARBA" id="ARBA00022723"/>
    </source>
</evidence>
<dbReference type="InterPro" id="IPR050251">
    <property type="entry name" value="HpcH-HpaI_aldolase"/>
</dbReference>
<comment type="similarity">
    <text evidence="1">Belongs to the HpcH/HpaI aldolase family.</text>
</comment>
<gene>
    <name evidence="5" type="ORF">GCM10011320_56860</name>
</gene>